<keyword evidence="1" id="KW-1133">Transmembrane helix</keyword>
<evidence type="ECO:0000313" key="2">
    <source>
        <dbReference type="EMBL" id="MPN24985.1"/>
    </source>
</evidence>
<keyword evidence="1" id="KW-0812">Transmembrane</keyword>
<dbReference type="AlphaFoldDB" id="A0A645GE83"/>
<sequence>MEYFNKGYGMEKGLMRILKILGFLFLTYFIIRGLFILIPVGILIYAAYKGIKFIQSKFKGFKKTESINEEAFEVYKVSNEYLYNTEVIDVEYEEINK</sequence>
<evidence type="ECO:0000256" key="1">
    <source>
        <dbReference type="SAM" id="Phobius"/>
    </source>
</evidence>
<name>A0A645GE83_9ZZZZ</name>
<accession>A0A645GE83</accession>
<protein>
    <submittedName>
        <fullName evidence="2">Uncharacterized protein</fullName>
    </submittedName>
</protein>
<comment type="caution">
    <text evidence="2">The sequence shown here is derived from an EMBL/GenBank/DDBJ whole genome shotgun (WGS) entry which is preliminary data.</text>
</comment>
<organism evidence="2">
    <name type="scientific">bioreactor metagenome</name>
    <dbReference type="NCBI Taxonomy" id="1076179"/>
    <lineage>
        <taxon>unclassified sequences</taxon>
        <taxon>metagenomes</taxon>
        <taxon>ecological metagenomes</taxon>
    </lineage>
</organism>
<proteinExistence type="predicted"/>
<gene>
    <name evidence="2" type="ORF">SDC9_172392</name>
</gene>
<keyword evidence="1" id="KW-0472">Membrane</keyword>
<reference evidence="2" key="1">
    <citation type="submission" date="2019-08" db="EMBL/GenBank/DDBJ databases">
        <authorList>
            <person name="Kucharzyk K."/>
            <person name="Murdoch R.W."/>
            <person name="Higgins S."/>
            <person name="Loffler F."/>
        </authorList>
    </citation>
    <scope>NUCLEOTIDE SEQUENCE</scope>
</reference>
<dbReference type="EMBL" id="VSSQ01074008">
    <property type="protein sequence ID" value="MPN24985.1"/>
    <property type="molecule type" value="Genomic_DNA"/>
</dbReference>
<feature type="transmembrane region" description="Helical" evidence="1">
    <location>
        <begin position="20"/>
        <end position="48"/>
    </location>
</feature>